<evidence type="ECO:0000313" key="2">
    <source>
        <dbReference type="Proteomes" id="UP000501168"/>
    </source>
</evidence>
<dbReference type="KEGG" id="orb:IPMB12_10795"/>
<organism evidence="1 2">
    <name type="scientific">Zophobihabitans entericus</name>
    <dbReference type="NCBI Taxonomy" id="1635327"/>
    <lineage>
        <taxon>Bacteria</taxon>
        <taxon>Pseudomonadati</taxon>
        <taxon>Pseudomonadota</taxon>
        <taxon>Gammaproteobacteria</taxon>
        <taxon>Orbales</taxon>
        <taxon>Orbaceae</taxon>
        <taxon>Zophobihabitans</taxon>
    </lineage>
</organism>
<keyword evidence="2" id="KW-1185">Reference proteome</keyword>
<accession>A0A6G9ID14</accession>
<gene>
    <name evidence="1" type="ORF">IPMB12_10795</name>
</gene>
<dbReference type="AlphaFoldDB" id="A0A6G9ID14"/>
<sequence length="241" mass="26852">MADLNLGALRSSIQLTIHTHHAARLWSGRAHTEQERGIIGLNIFLSIVNKMSRGEALGDPYADYWILETRSKLDSVDILLKSIKEEIKEIYSYVPETLSLTDNLNVQPAKITIFAGSPLGFSAIYLLTDFDEIVRKAILACHIALIDRETLHRWINAGAHALRSLFAMVLPYQYSGAKREDFIAKNAVARAAIEKFGMLPQSILDAPTSQTDAPEEVPELVIEGEESLAQFDEADDSEEKE</sequence>
<proteinExistence type="predicted"/>
<evidence type="ECO:0000313" key="1">
    <source>
        <dbReference type="EMBL" id="QIQ22126.1"/>
    </source>
</evidence>
<dbReference type="EMBL" id="CP050253">
    <property type="protein sequence ID" value="QIQ22126.1"/>
    <property type="molecule type" value="Genomic_DNA"/>
</dbReference>
<reference evidence="1 2" key="1">
    <citation type="submission" date="2020-03" db="EMBL/GenBank/DDBJ databases">
        <title>Complete genome sequence of Orbus sp. IPMB12 (BCRC 80908).</title>
        <authorList>
            <person name="Lo W.-S."/>
            <person name="Chang T.-H."/>
            <person name="Kuo C.-H."/>
        </authorList>
    </citation>
    <scope>NUCLEOTIDE SEQUENCE [LARGE SCALE GENOMIC DNA]</scope>
    <source>
        <strain evidence="1 2">IPMB12</strain>
    </source>
</reference>
<dbReference type="Pfam" id="PF08900">
    <property type="entry name" value="AcaB"/>
    <property type="match status" value="1"/>
</dbReference>
<dbReference type="InParanoid" id="A0A6G9ID14"/>
<dbReference type="Proteomes" id="UP000501168">
    <property type="component" value="Chromosome"/>
</dbReference>
<dbReference type="RefSeq" id="WP_166917423.1">
    <property type="nucleotide sequence ID" value="NZ_CP050253.1"/>
</dbReference>
<name>A0A6G9ID14_9GAMM</name>
<protein>
    <submittedName>
        <fullName evidence="1">TIGR03761 family integrating conjugative element protein</fullName>
    </submittedName>
</protein>
<dbReference type="InterPro" id="IPR014996">
    <property type="entry name" value="AcaB"/>
</dbReference>
<dbReference type="NCBIfam" id="TIGR03761">
    <property type="entry name" value="ICE_PFL4669"/>
    <property type="match status" value="1"/>
</dbReference>